<feature type="compositionally biased region" description="Low complexity" evidence="1">
    <location>
        <begin position="1"/>
        <end position="18"/>
    </location>
</feature>
<protein>
    <submittedName>
        <fullName evidence="2">Uncharacterized protein</fullName>
    </submittedName>
</protein>
<reference evidence="2" key="1">
    <citation type="journal article" date="2022" name="bioRxiv">
        <title>Sequencing and chromosome-scale assembly of the giantPleurodeles waltlgenome.</title>
        <authorList>
            <person name="Brown T."/>
            <person name="Elewa A."/>
            <person name="Iarovenko S."/>
            <person name="Subramanian E."/>
            <person name="Araus A.J."/>
            <person name="Petzold A."/>
            <person name="Susuki M."/>
            <person name="Suzuki K.-i.T."/>
            <person name="Hayashi T."/>
            <person name="Toyoda A."/>
            <person name="Oliveira C."/>
            <person name="Osipova E."/>
            <person name="Leigh N.D."/>
            <person name="Simon A."/>
            <person name="Yun M.H."/>
        </authorList>
    </citation>
    <scope>NUCLEOTIDE SEQUENCE</scope>
    <source>
        <strain evidence="2">20211129_DDA</strain>
        <tissue evidence="2">Liver</tissue>
    </source>
</reference>
<comment type="caution">
    <text evidence="2">The sequence shown here is derived from an EMBL/GenBank/DDBJ whole genome shotgun (WGS) entry which is preliminary data.</text>
</comment>
<proteinExistence type="predicted"/>
<name>A0AAV7WX31_PLEWA</name>
<accession>A0AAV7WX31</accession>
<dbReference type="Proteomes" id="UP001066276">
    <property type="component" value="Chromosome 1_1"/>
</dbReference>
<feature type="region of interest" description="Disordered" evidence="1">
    <location>
        <begin position="1"/>
        <end position="125"/>
    </location>
</feature>
<dbReference type="EMBL" id="JANPWB010000001">
    <property type="protein sequence ID" value="KAJ1217276.1"/>
    <property type="molecule type" value="Genomic_DNA"/>
</dbReference>
<evidence type="ECO:0000313" key="3">
    <source>
        <dbReference type="Proteomes" id="UP001066276"/>
    </source>
</evidence>
<evidence type="ECO:0000313" key="2">
    <source>
        <dbReference type="EMBL" id="KAJ1217276.1"/>
    </source>
</evidence>
<sequence length="125" mass="13002">MQPLTVPPAVTVPTQGPPDLSGAPGLQGHPPCPPTRGPRFSAPDAQDRSGPSSVRAAASTGRTPARASPRVPGSSPGAAGFSVRRPSSDPHGRVQTGLRGSPAGPLWHPPQYQHRWSRGRLAIFR</sequence>
<evidence type="ECO:0000256" key="1">
    <source>
        <dbReference type="SAM" id="MobiDB-lite"/>
    </source>
</evidence>
<keyword evidence="3" id="KW-1185">Reference proteome</keyword>
<organism evidence="2 3">
    <name type="scientific">Pleurodeles waltl</name>
    <name type="common">Iberian ribbed newt</name>
    <dbReference type="NCBI Taxonomy" id="8319"/>
    <lineage>
        <taxon>Eukaryota</taxon>
        <taxon>Metazoa</taxon>
        <taxon>Chordata</taxon>
        <taxon>Craniata</taxon>
        <taxon>Vertebrata</taxon>
        <taxon>Euteleostomi</taxon>
        <taxon>Amphibia</taxon>
        <taxon>Batrachia</taxon>
        <taxon>Caudata</taxon>
        <taxon>Salamandroidea</taxon>
        <taxon>Salamandridae</taxon>
        <taxon>Pleurodelinae</taxon>
        <taxon>Pleurodeles</taxon>
    </lineage>
</organism>
<dbReference type="AlphaFoldDB" id="A0AAV7WX31"/>
<gene>
    <name evidence="2" type="ORF">NDU88_004870</name>
</gene>